<feature type="domain" description="Wax synthase" evidence="10">
    <location>
        <begin position="88"/>
        <end position="176"/>
    </location>
</feature>
<dbReference type="InterPro" id="IPR032805">
    <property type="entry name" value="Wax_synthase_dom"/>
</dbReference>
<dbReference type="OrthoDB" id="1077582at2759"/>
<dbReference type="GO" id="GO:0008374">
    <property type="term" value="F:O-acyltransferase activity"/>
    <property type="evidence" value="ECO:0007669"/>
    <property type="project" value="InterPro"/>
</dbReference>
<keyword evidence="6 9" id="KW-0472">Membrane</keyword>
<proteinExistence type="inferred from homology"/>
<evidence type="ECO:0000259" key="10">
    <source>
        <dbReference type="Pfam" id="PF13813"/>
    </source>
</evidence>
<protein>
    <recommendedName>
        <fullName evidence="10">Wax synthase domain-containing protein</fullName>
    </recommendedName>
</protein>
<gene>
    <name evidence="11" type="ORF">BVC80_8687g17</name>
</gene>
<feature type="transmembrane region" description="Helical" evidence="9">
    <location>
        <begin position="201"/>
        <end position="220"/>
    </location>
</feature>
<evidence type="ECO:0000256" key="6">
    <source>
        <dbReference type="ARBA" id="ARBA00023136"/>
    </source>
</evidence>
<keyword evidence="3" id="KW-0808">Transferase</keyword>
<evidence type="ECO:0000256" key="8">
    <source>
        <dbReference type="SAM" id="MobiDB-lite"/>
    </source>
</evidence>
<evidence type="ECO:0000256" key="5">
    <source>
        <dbReference type="ARBA" id="ARBA00022989"/>
    </source>
</evidence>
<keyword evidence="7" id="KW-0012">Acyltransferase</keyword>
<comment type="caution">
    <text evidence="11">The sequence shown here is derived from an EMBL/GenBank/DDBJ whole genome shotgun (WGS) entry which is preliminary data.</text>
</comment>
<dbReference type="EMBL" id="MVGT01001723">
    <property type="protein sequence ID" value="OVA11225.1"/>
    <property type="molecule type" value="Genomic_DNA"/>
</dbReference>
<evidence type="ECO:0000313" key="11">
    <source>
        <dbReference type="EMBL" id="OVA11225.1"/>
    </source>
</evidence>
<dbReference type="PANTHER" id="PTHR31595">
    <property type="entry name" value="LONG-CHAIN-ALCOHOL O-FATTY-ACYLTRANSFERASE 3-RELATED"/>
    <property type="match status" value="1"/>
</dbReference>
<keyword evidence="4 9" id="KW-0812">Transmembrane</keyword>
<feature type="transmembrane region" description="Helical" evidence="9">
    <location>
        <begin position="26"/>
        <end position="46"/>
    </location>
</feature>
<feature type="transmembrane region" description="Helical" evidence="9">
    <location>
        <begin position="58"/>
        <end position="79"/>
    </location>
</feature>
<accession>A0A200QLA3</accession>
<sequence length="248" mass="28413">MINQNPSSSHHDHDLDHHGNSSTKSLRYYVIEGLLLVMLLCVYNFKTLLHYPSLVMKFLYYFQMYFSLELLLVLGAGLAKMMFGLEVEPQFDNLSLSTSTQNFWGRRWNLVSSSILRSTVYDPVRRICSSTCIIGKSLGLYVAVVATFVVSGIMHELLFYYIGRIWPVWDVFWFFALSGICLSVEIAVKKALKGRWQLNQLISRPLTLGFIVVTAFWLLFPVFERIGVDIRVNQELAIFGQFVKGGSE</sequence>
<dbReference type="InterPro" id="IPR044851">
    <property type="entry name" value="Wax_synthase"/>
</dbReference>
<keyword evidence="12" id="KW-1185">Reference proteome</keyword>
<keyword evidence="5 9" id="KW-1133">Transmembrane helix</keyword>
<dbReference type="Proteomes" id="UP000195402">
    <property type="component" value="Unassembled WGS sequence"/>
</dbReference>
<feature type="compositionally biased region" description="Basic and acidic residues" evidence="8">
    <location>
        <begin position="9"/>
        <end position="19"/>
    </location>
</feature>
<dbReference type="GO" id="GO:0016020">
    <property type="term" value="C:membrane"/>
    <property type="evidence" value="ECO:0007669"/>
    <property type="project" value="UniProtKB-SubCell"/>
</dbReference>
<evidence type="ECO:0000256" key="7">
    <source>
        <dbReference type="ARBA" id="ARBA00023315"/>
    </source>
</evidence>
<evidence type="ECO:0000256" key="2">
    <source>
        <dbReference type="ARBA" id="ARBA00007282"/>
    </source>
</evidence>
<dbReference type="GO" id="GO:0006629">
    <property type="term" value="P:lipid metabolic process"/>
    <property type="evidence" value="ECO:0007669"/>
    <property type="project" value="InterPro"/>
</dbReference>
<dbReference type="STRING" id="56857.A0A200QLA3"/>
<evidence type="ECO:0000256" key="9">
    <source>
        <dbReference type="SAM" id="Phobius"/>
    </source>
</evidence>
<evidence type="ECO:0000256" key="3">
    <source>
        <dbReference type="ARBA" id="ARBA00022679"/>
    </source>
</evidence>
<evidence type="ECO:0000256" key="4">
    <source>
        <dbReference type="ARBA" id="ARBA00022692"/>
    </source>
</evidence>
<dbReference type="PANTHER" id="PTHR31595:SF77">
    <property type="entry name" value="ACYL-COA--STEROL O-ACYLTRANSFERASE 1-LIKE"/>
    <property type="match status" value="1"/>
</dbReference>
<feature type="transmembrane region" description="Helical" evidence="9">
    <location>
        <begin position="168"/>
        <end position="189"/>
    </location>
</feature>
<organism evidence="11 12">
    <name type="scientific">Macleaya cordata</name>
    <name type="common">Five-seeded plume-poppy</name>
    <name type="synonym">Bocconia cordata</name>
    <dbReference type="NCBI Taxonomy" id="56857"/>
    <lineage>
        <taxon>Eukaryota</taxon>
        <taxon>Viridiplantae</taxon>
        <taxon>Streptophyta</taxon>
        <taxon>Embryophyta</taxon>
        <taxon>Tracheophyta</taxon>
        <taxon>Spermatophyta</taxon>
        <taxon>Magnoliopsida</taxon>
        <taxon>Ranunculales</taxon>
        <taxon>Papaveraceae</taxon>
        <taxon>Papaveroideae</taxon>
        <taxon>Macleaya</taxon>
    </lineage>
</organism>
<dbReference type="AlphaFoldDB" id="A0A200QLA3"/>
<dbReference type="Pfam" id="PF13813">
    <property type="entry name" value="MBOAT_2"/>
    <property type="match status" value="1"/>
</dbReference>
<feature type="transmembrane region" description="Helical" evidence="9">
    <location>
        <begin position="138"/>
        <end position="162"/>
    </location>
</feature>
<evidence type="ECO:0000256" key="1">
    <source>
        <dbReference type="ARBA" id="ARBA00004141"/>
    </source>
</evidence>
<comment type="subcellular location">
    <subcellularLocation>
        <location evidence="1">Membrane</location>
        <topology evidence="1">Multi-pass membrane protein</topology>
    </subcellularLocation>
</comment>
<name>A0A200QLA3_MACCD</name>
<feature type="region of interest" description="Disordered" evidence="8">
    <location>
        <begin position="1"/>
        <end position="20"/>
    </location>
</feature>
<comment type="similarity">
    <text evidence="2">Belongs to the wax synthase family.</text>
</comment>
<reference evidence="11 12" key="1">
    <citation type="journal article" date="2017" name="Mol. Plant">
        <title>The Genome of Medicinal Plant Macleaya cordata Provides New Insights into Benzylisoquinoline Alkaloids Metabolism.</title>
        <authorList>
            <person name="Liu X."/>
            <person name="Liu Y."/>
            <person name="Huang P."/>
            <person name="Ma Y."/>
            <person name="Qing Z."/>
            <person name="Tang Q."/>
            <person name="Cao H."/>
            <person name="Cheng P."/>
            <person name="Zheng Y."/>
            <person name="Yuan Z."/>
            <person name="Zhou Y."/>
            <person name="Liu J."/>
            <person name="Tang Z."/>
            <person name="Zhuo Y."/>
            <person name="Zhang Y."/>
            <person name="Yu L."/>
            <person name="Huang J."/>
            <person name="Yang P."/>
            <person name="Peng Q."/>
            <person name="Zhang J."/>
            <person name="Jiang W."/>
            <person name="Zhang Z."/>
            <person name="Lin K."/>
            <person name="Ro D.K."/>
            <person name="Chen X."/>
            <person name="Xiong X."/>
            <person name="Shang Y."/>
            <person name="Huang S."/>
            <person name="Zeng J."/>
        </authorList>
    </citation>
    <scope>NUCLEOTIDE SEQUENCE [LARGE SCALE GENOMIC DNA]</scope>
    <source>
        <strain evidence="12">cv. BLH2017</strain>
        <tissue evidence="11">Root</tissue>
    </source>
</reference>
<evidence type="ECO:0000313" key="12">
    <source>
        <dbReference type="Proteomes" id="UP000195402"/>
    </source>
</evidence>
<dbReference type="InParanoid" id="A0A200QLA3"/>